<accession>A0A8J4D7A3</accession>
<feature type="non-terminal residue" evidence="1">
    <location>
        <position position="1"/>
    </location>
</feature>
<proteinExistence type="predicted"/>
<dbReference type="PANTHER" id="PTHR42648">
    <property type="entry name" value="TRANSPOSASE, PUTATIVE-RELATED"/>
    <property type="match status" value="1"/>
</dbReference>
<dbReference type="InterPro" id="IPR039537">
    <property type="entry name" value="Retrotran_Ty1/copia-like"/>
</dbReference>
<gene>
    <name evidence="1" type="ORF">Vretimale_2696</name>
</gene>
<reference evidence="1" key="1">
    <citation type="journal article" date="2021" name="Proc. Natl. Acad. Sci. U.S.A.">
        <title>Three genomes in the algal genus Volvox reveal the fate of a haploid sex-determining region after a transition to homothallism.</title>
        <authorList>
            <person name="Yamamoto K."/>
            <person name="Hamaji T."/>
            <person name="Kawai-Toyooka H."/>
            <person name="Matsuzaki R."/>
            <person name="Takahashi F."/>
            <person name="Nishimura Y."/>
            <person name="Kawachi M."/>
            <person name="Noguchi H."/>
            <person name="Minakuchi Y."/>
            <person name="Umen J.G."/>
            <person name="Toyoda A."/>
            <person name="Nozaki H."/>
        </authorList>
    </citation>
    <scope>NUCLEOTIDE SEQUENCE</scope>
    <source>
        <strain evidence="1">NIES-3785</strain>
    </source>
</reference>
<protein>
    <recommendedName>
        <fullName evidence="3">GAG-pre-integrase domain-containing protein</fullName>
    </recommendedName>
</protein>
<dbReference type="EMBL" id="BNCQ01000004">
    <property type="protein sequence ID" value="GIL96960.1"/>
    <property type="molecule type" value="Genomic_DNA"/>
</dbReference>
<dbReference type="Proteomes" id="UP000722791">
    <property type="component" value="Unassembled WGS sequence"/>
</dbReference>
<dbReference type="PANTHER" id="PTHR42648:SF28">
    <property type="entry name" value="TRANSPOSON-ENCODED PROTEIN WITH RIBONUCLEASE H-LIKE AND RETROVIRUS ZINC FINGER-LIKE DOMAINS"/>
    <property type="match status" value="1"/>
</dbReference>
<evidence type="ECO:0000313" key="1">
    <source>
        <dbReference type="EMBL" id="GIL96960.1"/>
    </source>
</evidence>
<sequence>HRWLGHLGYDNLDVMVRDGMVVGLDIGRAGIQEAKAGVCAPCVMVKQQRGPYPATGHKVAVLLGLIHLDVCGPMPEVSLGGTRHVTVLLDDCTGCCTTRHFS</sequence>
<evidence type="ECO:0000313" key="2">
    <source>
        <dbReference type="Proteomes" id="UP000722791"/>
    </source>
</evidence>
<comment type="caution">
    <text evidence="1">The sequence shown here is derived from an EMBL/GenBank/DDBJ whole genome shotgun (WGS) entry which is preliminary data.</text>
</comment>
<organism evidence="1 2">
    <name type="scientific">Volvox reticuliferus</name>
    <dbReference type="NCBI Taxonomy" id="1737510"/>
    <lineage>
        <taxon>Eukaryota</taxon>
        <taxon>Viridiplantae</taxon>
        <taxon>Chlorophyta</taxon>
        <taxon>core chlorophytes</taxon>
        <taxon>Chlorophyceae</taxon>
        <taxon>CS clade</taxon>
        <taxon>Chlamydomonadales</taxon>
        <taxon>Volvocaceae</taxon>
        <taxon>Volvox</taxon>
    </lineage>
</organism>
<evidence type="ECO:0008006" key="3">
    <source>
        <dbReference type="Google" id="ProtNLM"/>
    </source>
</evidence>
<name>A0A8J4D7A3_9CHLO</name>
<dbReference type="AlphaFoldDB" id="A0A8J4D7A3"/>